<evidence type="ECO:0000313" key="7">
    <source>
        <dbReference type="EMBL" id="EZF51634.1"/>
    </source>
</evidence>
<dbReference type="HAMAP" id="MF_03005">
    <property type="entry name" value="eIF3f"/>
    <property type="match status" value="1"/>
</dbReference>
<dbReference type="GO" id="GO:0071541">
    <property type="term" value="C:eukaryotic translation initiation factor 3 complex, eIF3m"/>
    <property type="evidence" value="ECO:0007669"/>
    <property type="project" value="TreeGrafter"/>
</dbReference>
<dbReference type="PANTHER" id="PTHR10540:SF6">
    <property type="entry name" value="EUKARYOTIC TRANSLATION INITIATION FACTOR 3 SUBUNIT F"/>
    <property type="match status" value="1"/>
</dbReference>
<keyword evidence="1 4" id="KW-0963">Cytoplasm</keyword>
<comment type="subcellular location">
    <subcellularLocation>
        <location evidence="4">Cytoplasm</location>
    </subcellularLocation>
</comment>
<dbReference type="AlphaFoldDB" id="A0A022W0B6"/>
<gene>
    <name evidence="7" type="ORF">H103_05136</name>
</gene>
<dbReference type="EMBL" id="KK207865">
    <property type="protein sequence ID" value="EZF51634.1"/>
    <property type="molecule type" value="Genomic_DNA"/>
</dbReference>
<dbReference type="Pfam" id="PF13012">
    <property type="entry name" value="MitMem_reg"/>
    <property type="match status" value="1"/>
</dbReference>
<dbReference type="Gene3D" id="3.40.140.10">
    <property type="entry name" value="Cytidine Deaminase, domain 2"/>
    <property type="match status" value="1"/>
</dbReference>
<comment type="function">
    <text evidence="4">Component of the eukaryotic translation initiation factor 3 (eIF-3) complex, which is involved in protein synthesis of a specialized repertoire of mRNAs and, together with other initiation factors, stimulates binding of mRNA and methionyl-tRNAi to the 40S ribosome. The eIF-3 complex specifically targets and initiates translation of a subset of mRNAs involved in cell proliferation.</text>
</comment>
<dbReference type="GO" id="GO:0031369">
    <property type="term" value="F:translation initiation factor binding"/>
    <property type="evidence" value="ECO:0007669"/>
    <property type="project" value="InterPro"/>
</dbReference>
<accession>A0A022W0B6</accession>
<feature type="compositionally biased region" description="Gly residues" evidence="5">
    <location>
        <begin position="346"/>
        <end position="361"/>
    </location>
</feature>
<sequence length="384" mass="41479">MSKNEDDAEDEPWLNRIAANQKHRLRTILPVPLAIMADTGSFIHIARPLGPATVGVAPTTAPLSVIIQPQAIFSILDHSLRRNADQERVIGTLLGTRSEDGTEVEIRTCFAVGHTETTDQVEVDMEYQKQMLSLHLKANPKEVLVGWYATSSELNTFSALIQNFYGGHGDGTWPHPAVHLTVSTEPGKDIVTRTYISAPVGVTTERAADSAAFIPVPYEIRYGDAEKNGLEAIAAARDREDRATNLFTDIDSLERSIEEVIGMIDRVSRYVESVMDEEAPASTALGQFLLNALALAPKVDAAEIESDFNKHIQDVLVVSYLANSIRTQMELSNRLATAQLTLGGGGEGNATGGNAGESGGQRGHRSNRGRGGQRGGAQAEELRA</sequence>
<dbReference type="GO" id="GO:0033290">
    <property type="term" value="C:eukaryotic 48S preinitiation complex"/>
    <property type="evidence" value="ECO:0007669"/>
    <property type="project" value="UniProtKB-UniRule"/>
</dbReference>
<feature type="region of interest" description="Disordered" evidence="5">
    <location>
        <begin position="346"/>
        <end position="384"/>
    </location>
</feature>
<dbReference type="GO" id="GO:0008237">
    <property type="term" value="F:metallopeptidase activity"/>
    <property type="evidence" value="ECO:0007669"/>
    <property type="project" value="InterPro"/>
</dbReference>
<evidence type="ECO:0000259" key="6">
    <source>
        <dbReference type="PROSITE" id="PS50249"/>
    </source>
</evidence>
<comment type="similarity">
    <text evidence="4">Belongs to the eIF-3 subunit F family.</text>
</comment>
<dbReference type="GO" id="GO:0016282">
    <property type="term" value="C:eukaryotic 43S preinitiation complex"/>
    <property type="evidence" value="ECO:0007669"/>
    <property type="project" value="UniProtKB-UniRule"/>
</dbReference>
<dbReference type="InterPro" id="IPR024969">
    <property type="entry name" value="EIF3F/CSN6-like_C"/>
</dbReference>
<dbReference type="PANTHER" id="PTHR10540">
    <property type="entry name" value="EUKARYOTIC TRANSLATION INITIATION FACTOR 3 SUBUNIT F-RELATED"/>
    <property type="match status" value="1"/>
</dbReference>
<dbReference type="Proteomes" id="UP000023758">
    <property type="component" value="Unassembled WGS sequence"/>
</dbReference>
<dbReference type="Pfam" id="PF01398">
    <property type="entry name" value="JAB"/>
    <property type="match status" value="1"/>
</dbReference>
<dbReference type="InterPro" id="IPR000555">
    <property type="entry name" value="JAMM/MPN+_dom"/>
</dbReference>
<evidence type="ECO:0000256" key="1">
    <source>
        <dbReference type="ARBA" id="ARBA00022490"/>
    </source>
</evidence>
<keyword evidence="3 4" id="KW-0648">Protein biosynthesis</keyword>
<dbReference type="SMART" id="SM00232">
    <property type="entry name" value="JAB_MPN"/>
    <property type="match status" value="1"/>
</dbReference>
<name>A0A022W0B6_TRIRU</name>
<reference evidence="7" key="1">
    <citation type="submission" date="2014-02" db="EMBL/GenBank/DDBJ databases">
        <title>The Genome Sequence of Trichophyton rubrum (morphotype fischeri) CBS 288.86.</title>
        <authorList>
            <consortium name="The Broad Institute Genomics Platform"/>
            <person name="Cuomo C.A."/>
            <person name="White T.C."/>
            <person name="Graser Y."/>
            <person name="Martinez-Rossi N."/>
            <person name="Heitman J."/>
            <person name="Young S.K."/>
            <person name="Zeng Q."/>
            <person name="Gargeya S."/>
            <person name="Abouelleil A."/>
            <person name="Alvarado L."/>
            <person name="Chapman S.B."/>
            <person name="Gainer-Dewar J."/>
            <person name="Goldberg J."/>
            <person name="Griggs A."/>
            <person name="Gujja S."/>
            <person name="Hansen M."/>
            <person name="Howarth C."/>
            <person name="Imamovic A."/>
            <person name="Larimer J."/>
            <person name="Martinez D."/>
            <person name="Murphy C."/>
            <person name="Pearson M.D."/>
            <person name="Persinoti G."/>
            <person name="Poon T."/>
            <person name="Priest M."/>
            <person name="Roberts A.D."/>
            <person name="Saif S."/>
            <person name="Shea T.D."/>
            <person name="Sykes S.N."/>
            <person name="Wortman J."/>
            <person name="Nusbaum C."/>
            <person name="Birren B."/>
        </authorList>
    </citation>
    <scope>NUCLEOTIDE SEQUENCE [LARGE SCALE GENOMIC DNA]</scope>
    <source>
        <strain evidence="7">CBS 288.86</strain>
    </source>
</reference>
<feature type="domain" description="MPN" evidence="6">
    <location>
        <begin position="65"/>
        <end position="201"/>
    </location>
</feature>
<dbReference type="GO" id="GO:0001732">
    <property type="term" value="P:formation of cytoplasmic translation initiation complex"/>
    <property type="evidence" value="ECO:0007669"/>
    <property type="project" value="UniProtKB-UniRule"/>
</dbReference>
<keyword evidence="2 4" id="KW-0396">Initiation factor</keyword>
<evidence type="ECO:0000256" key="4">
    <source>
        <dbReference type="HAMAP-Rule" id="MF_03005"/>
    </source>
</evidence>
<dbReference type="CDD" id="cd08064">
    <property type="entry name" value="MPN_eIF3f"/>
    <property type="match status" value="1"/>
</dbReference>
<dbReference type="HOGENOM" id="CLU_027018_0_0_1"/>
<organism evidence="7">
    <name type="scientific">Trichophyton rubrum CBS 288.86</name>
    <dbReference type="NCBI Taxonomy" id="1215330"/>
    <lineage>
        <taxon>Eukaryota</taxon>
        <taxon>Fungi</taxon>
        <taxon>Dikarya</taxon>
        <taxon>Ascomycota</taxon>
        <taxon>Pezizomycotina</taxon>
        <taxon>Eurotiomycetes</taxon>
        <taxon>Eurotiomycetidae</taxon>
        <taxon>Onygenales</taxon>
        <taxon>Arthrodermataceae</taxon>
        <taxon>Trichophyton</taxon>
    </lineage>
</organism>
<dbReference type="PROSITE" id="PS50249">
    <property type="entry name" value="MPN"/>
    <property type="match status" value="1"/>
</dbReference>
<evidence type="ECO:0000256" key="3">
    <source>
        <dbReference type="ARBA" id="ARBA00022917"/>
    </source>
</evidence>
<evidence type="ECO:0000256" key="2">
    <source>
        <dbReference type="ARBA" id="ARBA00022540"/>
    </source>
</evidence>
<evidence type="ECO:0000256" key="5">
    <source>
        <dbReference type="SAM" id="MobiDB-lite"/>
    </source>
</evidence>
<dbReference type="InterPro" id="IPR027531">
    <property type="entry name" value="eIF3f"/>
</dbReference>
<protein>
    <recommendedName>
        <fullName evidence="4">Eukaryotic translation initiation factor 3 subunit F</fullName>
        <shortName evidence="4">eIF3f</shortName>
    </recommendedName>
</protein>
<comment type="subunit">
    <text evidence="4">Component of the eukaryotic translation initiation factor 3 (eIF-3) complex.</text>
</comment>
<dbReference type="GO" id="GO:0003743">
    <property type="term" value="F:translation initiation factor activity"/>
    <property type="evidence" value="ECO:0007669"/>
    <property type="project" value="UniProtKB-UniRule"/>
</dbReference>
<dbReference type="FunFam" id="3.40.140.10:FF:000019">
    <property type="entry name" value="Eukaryotic translation initiation factor 3 subunit F"/>
    <property type="match status" value="1"/>
</dbReference>
<dbReference type="InterPro" id="IPR037518">
    <property type="entry name" value="MPN"/>
</dbReference>
<proteinExistence type="inferred from homology"/>